<evidence type="ECO:0000313" key="13">
    <source>
        <dbReference type="EMBL" id="BBL71080.1"/>
    </source>
</evidence>
<keyword evidence="6 10" id="KW-0143">Chaperone</keyword>
<gene>
    <name evidence="10 13" type="primary">grpE</name>
    <name evidence="13" type="ORF">MoryE10_16860</name>
</gene>
<dbReference type="PANTHER" id="PTHR21237">
    <property type="entry name" value="GRPE PROTEIN"/>
    <property type="match status" value="1"/>
</dbReference>
<dbReference type="Gene3D" id="2.30.22.10">
    <property type="entry name" value="Head domain of nucleotide exchange factor GrpE"/>
    <property type="match status" value="1"/>
</dbReference>
<dbReference type="AlphaFoldDB" id="A0A8D4VRJ2"/>
<dbReference type="FunFam" id="2.30.22.10:FF:000001">
    <property type="entry name" value="Protein GrpE"/>
    <property type="match status" value="1"/>
</dbReference>
<comment type="similarity">
    <text evidence="2 10 12">Belongs to the GrpE family.</text>
</comment>
<evidence type="ECO:0000256" key="4">
    <source>
        <dbReference type="ARBA" id="ARBA00022490"/>
    </source>
</evidence>
<dbReference type="SUPFAM" id="SSF58014">
    <property type="entry name" value="Coiled-coil domain of nucleotide exchange factor GrpE"/>
    <property type="match status" value="1"/>
</dbReference>
<dbReference type="GO" id="GO:0051082">
    <property type="term" value="F:unfolded protein binding"/>
    <property type="evidence" value="ECO:0007669"/>
    <property type="project" value="TreeGrafter"/>
</dbReference>
<evidence type="ECO:0000256" key="11">
    <source>
        <dbReference type="RuleBase" id="RU000639"/>
    </source>
</evidence>
<dbReference type="Gene3D" id="3.90.20.20">
    <property type="match status" value="1"/>
</dbReference>
<organism evidence="13 14">
    <name type="scientific">Methylogaea oryzae</name>
    <dbReference type="NCBI Taxonomy" id="1295382"/>
    <lineage>
        <taxon>Bacteria</taxon>
        <taxon>Pseudomonadati</taxon>
        <taxon>Pseudomonadota</taxon>
        <taxon>Gammaproteobacteria</taxon>
        <taxon>Methylococcales</taxon>
        <taxon>Methylococcaceae</taxon>
        <taxon>Methylogaea</taxon>
    </lineage>
</organism>
<dbReference type="InterPro" id="IPR009012">
    <property type="entry name" value="GrpE_head"/>
</dbReference>
<evidence type="ECO:0000256" key="3">
    <source>
        <dbReference type="ARBA" id="ARBA00011738"/>
    </source>
</evidence>
<dbReference type="GO" id="GO:0005829">
    <property type="term" value="C:cytosol"/>
    <property type="evidence" value="ECO:0007669"/>
    <property type="project" value="TreeGrafter"/>
</dbReference>
<dbReference type="PROSITE" id="PS01071">
    <property type="entry name" value="GRPE"/>
    <property type="match status" value="1"/>
</dbReference>
<sequence length="201" mass="22234">MNSESEQQVEVITAAEEENTVIDAAAEAPAEAQTDVAALTEELAQANRRADENWDKLLRLQAEMENLRRRTEKDLDSTRKFALERFAKELLPVIDSLELGIQASTSDNPEVVKLREGSELTLKQLTAVLERFNVLVVDPQGEKFNPELHQAMAVDPSAPGEANTVVKVFQKGYVLNDRLLRPAMVVIAQGGVEAPRVDEEA</sequence>
<dbReference type="PANTHER" id="PTHR21237:SF23">
    <property type="entry name" value="GRPE PROTEIN HOMOLOG, MITOCHONDRIAL"/>
    <property type="match status" value="1"/>
</dbReference>
<dbReference type="GO" id="GO:0000774">
    <property type="term" value="F:adenyl-nucleotide exchange factor activity"/>
    <property type="evidence" value="ECO:0007669"/>
    <property type="project" value="InterPro"/>
</dbReference>
<evidence type="ECO:0000256" key="2">
    <source>
        <dbReference type="ARBA" id="ARBA00009054"/>
    </source>
</evidence>
<dbReference type="InterPro" id="IPR000740">
    <property type="entry name" value="GrpE"/>
</dbReference>
<dbReference type="GO" id="GO:0006457">
    <property type="term" value="P:protein folding"/>
    <property type="evidence" value="ECO:0007669"/>
    <property type="project" value="InterPro"/>
</dbReference>
<reference evidence="13" key="1">
    <citation type="submission" date="2019-06" db="EMBL/GenBank/DDBJ databases">
        <title>Complete genome sequence of Methylogaea oryzae strain JCM16910.</title>
        <authorList>
            <person name="Asakawa S."/>
        </authorList>
    </citation>
    <scope>NUCLEOTIDE SEQUENCE</scope>
    <source>
        <strain evidence="13">E10</strain>
    </source>
</reference>
<dbReference type="GO" id="GO:0042803">
    <property type="term" value="F:protein homodimerization activity"/>
    <property type="evidence" value="ECO:0007669"/>
    <property type="project" value="InterPro"/>
</dbReference>
<dbReference type="Proteomes" id="UP000824988">
    <property type="component" value="Chromosome"/>
</dbReference>
<evidence type="ECO:0000256" key="7">
    <source>
        <dbReference type="ARBA" id="ARBA00053401"/>
    </source>
</evidence>
<evidence type="ECO:0000313" key="14">
    <source>
        <dbReference type="Proteomes" id="UP000824988"/>
    </source>
</evidence>
<dbReference type="NCBIfam" id="NF010738">
    <property type="entry name" value="PRK14140.1"/>
    <property type="match status" value="1"/>
</dbReference>
<evidence type="ECO:0000256" key="12">
    <source>
        <dbReference type="RuleBase" id="RU004478"/>
    </source>
</evidence>
<protein>
    <recommendedName>
        <fullName evidence="8 10">Protein GrpE</fullName>
    </recommendedName>
    <alternativeName>
        <fullName evidence="9 10">HSP-70 cofactor</fullName>
    </alternativeName>
</protein>
<evidence type="ECO:0000256" key="5">
    <source>
        <dbReference type="ARBA" id="ARBA00023016"/>
    </source>
</evidence>
<dbReference type="NCBIfam" id="NF010748">
    <property type="entry name" value="PRK14150.1"/>
    <property type="match status" value="1"/>
</dbReference>
<dbReference type="KEGG" id="moz:MoryE10_16860"/>
<dbReference type="CDD" id="cd00446">
    <property type="entry name" value="GrpE"/>
    <property type="match status" value="1"/>
</dbReference>
<evidence type="ECO:0000256" key="10">
    <source>
        <dbReference type="HAMAP-Rule" id="MF_01151"/>
    </source>
</evidence>
<dbReference type="HAMAP" id="MF_01151">
    <property type="entry name" value="GrpE"/>
    <property type="match status" value="1"/>
</dbReference>
<evidence type="ECO:0000256" key="6">
    <source>
        <dbReference type="ARBA" id="ARBA00023186"/>
    </source>
</evidence>
<evidence type="ECO:0000256" key="8">
    <source>
        <dbReference type="ARBA" id="ARBA00072274"/>
    </source>
</evidence>
<comment type="subcellular location">
    <subcellularLocation>
        <location evidence="1 10">Cytoplasm</location>
    </subcellularLocation>
</comment>
<dbReference type="Pfam" id="PF01025">
    <property type="entry name" value="GrpE"/>
    <property type="match status" value="1"/>
</dbReference>
<comment type="function">
    <text evidence="7 10 11">Participates actively in the response to hyperosmotic and heat shock by preventing the aggregation of stress-denatured proteins, in association with DnaK and GrpE. It is the nucleotide exchange factor for DnaK and may function as a thermosensor. Unfolded proteins bind initially to DnaJ; upon interaction with the DnaJ-bound protein, DnaK hydrolyzes its bound ATP, resulting in the formation of a stable complex. GrpE releases ADP from DnaK; ATP binding to DnaK triggers the release of the substrate protein, thus completing the reaction cycle. Several rounds of ATP-dependent interactions between DnaJ, DnaK and GrpE are required for fully efficient folding.</text>
</comment>
<keyword evidence="14" id="KW-1185">Reference proteome</keyword>
<dbReference type="NCBIfam" id="NF010737">
    <property type="entry name" value="PRK14139.1"/>
    <property type="match status" value="1"/>
</dbReference>
<evidence type="ECO:0000256" key="1">
    <source>
        <dbReference type="ARBA" id="ARBA00004496"/>
    </source>
</evidence>
<dbReference type="GO" id="GO:0051087">
    <property type="term" value="F:protein-folding chaperone binding"/>
    <property type="evidence" value="ECO:0007669"/>
    <property type="project" value="InterPro"/>
</dbReference>
<keyword evidence="5 10" id="KW-0346">Stress response</keyword>
<evidence type="ECO:0000256" key="9">
    <source>
        <dbReference type="ARBA" id="ARBA00076414"/>
    </source>
</evidence>
<keyword evidence="4 10" id="KW-0963">Cytoplasm</keyword>
<comment type="subunit">
    <text evidence="3 10">Homodimer.</text>
</comment>
<name>A0A8D4VRJ2_9GAMM</name>
<proteinExistence type="inferred from homology"/>
<dbReference type="InterPro" id="IPR013805">
    <property type="entry name" value="GrpE_CC"/>
</dbReference>
<dbReference type="RefSeq" id="WP_054774050.1">
    <property type="nucleotide sequence ID" value="NZ_AP019782.1"/>
</dbReference>
<dbReference type="PRINTS" id="PR00773">
    <property type="entry name" value="GRPEPROTEIN"/>
</dbReference>
<dbReference type="SUPFAM" id="SSF51064">
    <property type="entry name" value="Head domain of nucleotide exchange factor GrpE"/>
    <property type="match status" value="1"/>
</dbReference>
<dbReference type="EMBL" id="AP019782">
    <property type="protein sequence ID" value="BBL71080.1"/>
    <property type="molecule type" value="Genomic_DNA"/>
</dbReference>
<accession>A0A8D4VRJ2</accession>